<dbReference type="PROSITE" id="PS51257">
    <property type="entry name" value="PROKAR_LIPOPROTEIN"/>
    <property type="match status" value="1"/>
</dbReference>
<dbReference type="Proteomes" id="UP000198379">
    <property type="component" value="Unassembled WGS sequence"/>
</dbReference>
<evidence type="ECO:0008006" key="3">
    <source>
        <dbReference type="Google" id="ProtNLM"/>
    </source>
</evidence>
<sequence>MRVFFLCIVFLSFLTISCKVKSEGFKECDIETLMNKKKYSRIGTYKVSIPDSITRDEQITQLAFHCIYIQAIPKVIYDEFGLWSRTLQIENHKDPILIWDSVNIEGIAKNITLISGYHLHRKKPVTDIIILDKHGKDLLKETSNQRTSLISYFGKLLRESKINNNDFFIKYDNSFPKASN</sequence>
<reference evidence="1 2" key="1">
    <citation type="submission" date="2017-06" db="EMBL/GenBank/DDBJ databases">
        <authorList>
            <person name="Kim H.J."/>
            <person name="Triplett B.A."/>
        </authorList>
    </citation>
    <scope>NUCLEOTIDE SEQUENCE [LARGE SCALE GENOMIC DNA]</scope>
    <source>
        <strain evidence="1 2">DSM 25597</strain>
    </source>
</reference>
<protein>
    <recommendedName>
        <fullName evidence="3">Lipoprotein</fullName>
    </recommendedName>
</protein>
<name>A0A238VXM0_9FLAO</name>
<gene>
    <name evidence="1" type="ORF">SAMN06265376_101489</name>
</gene>
<accession>A0A238VXM0</accession>
<keyword evidence="2" id="KW-1185">Reference proteome</keyword>
<proteinExistence type="predicted"/>
<evidence type="ECO:0000313" key="1">
    <source>
        <dbReference type="EMBL" id="SNR39085.1"/>
    </source>
</evidence>
<organism evidence="1 2">
    <name type="scientific">Dokdonia pacifica</name>
    <dbReference type="NCBI Taxonomy" id="1627892"/>
    <lineage>
        <taxon>Bacteria</taxon>
        <taxon>Pseudomonadati</taxon>
        <taxon>Bacteroidota</taxon>
        <taxon>Flavobacteriia</taxon>
        <taxon>Flavobacteriales</taxon>
        <taxon>Flavobacteriaceae</taxon>
        <taxon>Dokdonia</taxon>
    </lineage>
</organism>
<dbReference type="EMBL" id="FZNY01000001">
    <property type="protein sequence ID" value="SNR39085.1"/>
    <property type="molecule type" value="Genomic_DNA"/>
</dbReference>
<dbReference type="AlphaFoldDB" id="A0A238VXM0"/>
<evidence type="ECO:0000313" key="2">
    <source>
        <dbReference type="Proteomes" id="UP000198379"/>
    </source>
</evidence>